<gene>
    <name evidence="2" type="ORF">RBSH_00566</name>
</gene>
<organism evidence="2 3">
    <name type="scientific">Rhodopirellula baltica SH28</name>
    <dbReference type="NCBI Taxonomy" id="993517"/>
    <lineage>
        <taxon>Bacteria</taxon>
        <taxon>Pseudomonadati</taxon>
        <taxon>Planctomycetota</taxon>
        <taxon>Planctomycetia</taxon>
        <taxon>Pirellulales</taxon>
        <taxon>Pirellulaceae</taxon>
        <taxon>Rhodopirellula</taxon>
    </lineage>
</organism>
<dbReference type="AlphaFoldDB" id="K5DMN7"/>
<comment type="caution">
    <text evidence="2">The sequence shown here is derived from an EMBL/GenBank/DDBJ whole genome shotgun (WGS) entry which is preliminary data.</text>
</comment>
<evidence type="ECO:0000313" key="2">
    <source>
        <dbReference type="EMBL" id="EKK04144.1"/>
    </source>
</evidence>
<evidence type="ECO:0000313" key="3">
    <source>
        <dbReference type="Proteomes" id="UP000007993"/>
    </source>
</evidence>
<protein>
    <submittedName>
        <fullName evidence="2">Uncharacterized protein</fullName>
    </submittedName>
</protein>
<proteinExistence type="predicted"/>
<accession>K5DMN7</accession>
<dbReference type="Proteomes" id="UP000007993">
    <property type="component" value="Unassembled WGS sequence"/>
</dbReference>
<sequence length="48" mass="5463">MFDAATKKAVPKSTYNSERRSNFEFQRQNGTRFDAAGCRITGEFVESI</sequence>
<name>K5DMN7_RHOBT</name>
<dbReference type="EMBL" id="AMCW01000016">
    <property type="protein sequence ID" value="EKK04144.1"/>
    <property type="molecule type" value="Genomic_DNA"/>
</dbReference>
<feature type="region of interest" description="Disordered" evidence="1">
    <location>
        <begin position="1"/>
        <end position="23"/>
    </location>
</feature>
<evidence type="ECO:0000256" key="1">
    <source>
        <dbReference type="SAM" id="MobiDB-lite"/>
    </source>
</evidence>
<reference evidence="2 3" key="1">
    <citation type="journal article" date="2013" name="Mar. Genomics">
        <title>Expression of sulfatases in Rhodopirellula baltica and the diversity of sulfatases in the genus Rhodopirellula.</title>
        <authorList>
            <person name="Wegner C.E."/>
            <person name="Richter-Heitmann T."/>
            <person name="Klindworth A."/>
            <person name="Klockow C."/>
            <person name="Richter M."/>
            <person name="Achstetter T."/>
            <person name="Glockner F.O."/>
            <person name="Harder J."/>
        </authorList>
    </citation>
    <scope>NUCLEOTIDE SEQUENCE [LARGE SCALE GENOMIC DNA]</scope>
    <source>
        <strain evidence="2 3">SH28</strain>
    </source>
</reference>
<dbReference type="PATRIC" id="fig|993517.3.peg.626"/>